<gene>
    <name evidence="2" type="ORF">DdX_16872</name>
</gene>
<keyword evidence="1" id="KW-0812">Transmembrane</keyword>
<proteinExistence type="predicted"/>
<accession>A0AAD4QZJ0</accession>
<dbReference type="EMBL" id="JAKKPZ010000154">
    <property type="protein sequence ID" value="KAI1700152.1"/>
    <property type="molecule type" value="Genomic_DNA"/>
</dbReference>
<name>A0AAD4QZJ0_9BILA</name>
<feature type="transmembrane region" description="Helical" evidence="1">
    <location>
        <begin position="54"/>
        <end position="77"/>
    </location>
</feature>
<evidence type="ECO:0000313" key="3">
    <source>
        <dbReference type="Proteomes" id="UP001201812"/>
    </source>
</evidence>
<dbReference type="AlphaFoldDB" id="A0AAD4QZJ0"/>
<feature type="transmembrane region" description="Helical" evidence="1">
    <location>
        <begin position="97"/>
        <end position="124"/>
    </location>
</feature>
<organism evidence="2 3">
    <name type="scientific">Ditylenchus destructor</name>
    <dbReference type="NCBI Taxonomy" id="166010"/>
    <lineage>
        <taxon>Eukaryota</taxon>
        <taxon>Metazoa</taxon>
        <taxon>Ecdysozoa</taxon>
        <taxon>Nematoda</taxon>
        <taxon>Chromadorea</taxon>
        <taxon>Rhabditida</taxon>
        <taxon>Tylenchina</taxon>
        <taxon>Tylenchomorpha</taxon>
        <taxon>Sphaerularioidea</taxon>
        <taxon>Anguinidae</taxon>
        <taxon>Anguininae</taxon>
        <taxon>Ditylenchus</taxon>
    </lineage>
</organism>
<protein>
    <submittedName>
        <fullName evidence="2">Serpentine type 7TM GPCR chemoreceptor srh domain-containing protein</fullName>
    </submittedName>
</protein>
<keyword evidence="1" id="KW-0472">Membrane</keyword>
<feature type="transmembrane region" description="Helical" evidence="1">
    <location>
        <begin position="136"/>
        <end position="159"/>
    </location>
</feature>
<keyword evidence="3" id="KW-1185">Reference proteome</keyword>
<sequence length="182" mass="20610">MGTIGLLNFIPVHVNQMPRQILLNVVNESDWTVYEQVKNKNIVGTSGNSSDFTLTFFAILYVGMALTASVVIIFSLISSYRFLRLNENKFSRKTKELYLALLHSLTFDAILGTILVMCPVFAVILSTFTSQYTPLVGIIGIRIVSLYQILINIILFYVVKPYRKSIVRKCRQLFIVSIALFS</sequence>
<dbReference type="Proteomes" id="UP001201812">
    <property type="component" value="Unassembled WGS sequence"/>
</dbReference>
<keyword evidence="1" id="KW-1133">Transmembrane helix</keyword>
<dbReference type="InterPro" id="IPR019422">
    <property type="entry name" value="7TM_GPCR_serpentine_rcpt_Srh"/>
</dbReference>
<evidence type="ECO:0000313" key="2">
    <source>
        <dbReference type="EMBL" id="KAI1700152.1"/>
    </source>
</evidence>
<dbReference type="Pfam" id="PF10318">
    <property type="entry name" value="7TM_GPCR_Srh"/>
    <property type="match status" value="1"/>
</dbReference>
<evidence type="ECO:0000256" key="1">
    <source>
        <dbReference type="SAM" id="Phobius"/>
    </source>
</evidence>
<comment type="caution">
    <text evidence="2">The sequence shown here is derived from an EMBL/GenBank/DDBJ whole genome shotgun (WGS) entry which is preliminary data.</text>
</comment>
<reference evidence="2" key="1">
    <citation type="submission" date="2022-01" db="EMBL/GenBank/DDBJ databases">
        <title>Genome Sequence Resource for Two Populations of Ditylenchus destructor, the Migratory Endoparasitic Phytonematode.</title>
        <authorList>
            <person name="Zhang H."/>
            <person name="Lin R."/>
            <person name="Xie B."/>
        </authorList>
    </citation>
    <scope>NUCLEOTIDE SEQUENCE</scope>
    <source>
        <strain evidence="2">BazhouSP</strain>
    </source>
</reference>